<gene>
    <name evidence="2" type="ORF">PGH07_05820</name>
</gene>
<evidence type="ECO:0008006" key="4">
    <source>
        <dbReference type="Google" id="ProtNLM"/>
    </source>
</evidence>
<evidence type="ECO:0000313" key="3">
    <source>
        <dbReference type="Proteomes" id="UP001169069"/>
    </source>
</evidence>
<protein>
    <recommendedName>
        <fullName evidence="4">Lipoprotein</fullName>
    </recommendedName>
</protein>
<keyword evidence="1" id="KW-0472">Membrane</keyword>
<comment type="caution">
    <text evidence="2">The sequence shown here is derived from an EMBL/GenBank/DDBJ whole genome shotgun (WGS) entry which is preliminary data.</text>
</comment>
<keyword evidence="3" id="KW-1185">Reference proteome</keyword>
<dbReference type="Proteomes" id="UP001169069">
    <property type="component" value="Unassembled WGS sequence"/>
</dbReference>
<keyword evidence="1" id="KW-1133">Transmembrane helix</keyword>
<dbReference type="RefSeq" id="WP_289413371.1">
    <property type="nucleotide sequence ID" value="NZ_JAQIBD010000002.1"/>
</dbReference>
<organism evidence="2 3">
    <name type="scientific">Sulfurovum zhangzhouensis</name>
    <dbReference type="NCBI Taxonomy" id="3019067"/>
    <lineage>
        <taxon>Bacteria</taxon>
        <taxon>Pseudomonadati</taxon>
        <taxon>Campylobacterota</taxon>
        <taxon>Epsilonproteobacteria</taxon>
        <taxon>Campylobacterales</taxon>
        <taxon>Sulfurovaceae</taxon>
        <taxon>Sulfurovum</taxon>
    </lineage>
</organism>
<evidence type="ECO:0000256" key="1">
    <source>
        <dbReference type="SAM" id="Phobius"/>
    </source>
</evidence>
<sequence length="588" mass="66903">MNNHNVFLGISITVVTALGVYLAGCSSTDMSVYDEGQSEQNLSHVDENGINFEVTVSLNNKAAYVTSQCYTKTIDNNGNIHNPCFTCHINSKEPNYVNDSELHLNNDFGEYTRINRFTNLFEDRTDAVAAISDEEILDYVKEDNYKDANGNLKLAQRLNNVPSVWDVNENGKWDGYIPDCYFNFDNEGFDKDKSGNYTGWRAFGYYPILGTFWPTNGSTDDVLIRLPRVFRENEAGVFDLTVYKINLAIVEALIKEKDINLETEVDESSYGVDLDQDGKLGMADTIVFQWIAPTYNSATGKIENFSMSYVGRAKSLLTSNEYLIAPGLYPKKTEFLHSVRYIDIDESNTSVKMAKRMKELRYGVKVNWNTYPQLSNATDAEIKEKDAFPNRLRTIIGNTEQGLQTSLGWVYQGFIEDAQGELRPQNYEETQYCIGCHSGIGAIKDSTFVFGRKFEYKHFRNGWYHWSQDPNGFKGITEPLTKDGREEYQLYLALNHAGDEFRANDEVLEKFFDQNGTLKEEEAAKISEDISYLIYPSAKRALELNKAYKVIVDEQSYIYGRDAHVKPLSNVHQSVEIGQPTGIEKVEF</sequence>
<proteinExistence type="predicted"/>
<feature type="transmembrane region" description="Helical" evidence="1">
    <location>
        <begin position="6"/>
        <end position="24"/>
    </location>
</feature>
<reference evidence="2" key="1">
    <citation type="submission" date="2023-01" db="EMBL/GenBank/DDBJ databases">
        <title>Sulfurovum sp. zt1-1 genome assembly.</title>
        <authorList>
            <person name="Wang J."/>
        </authorList>
    </citation>
    <scope>NUCLEOTIDE SEQUENCE</scope>
    <source>
        <strain evidence="2">Zt1-1</strain>
    </source>
</reference>
<evidence type="ECO:0000313" key="2">
    <source>
        <dbReference type="EMBL" id="MDM5271685.1"/>
    </source>
</evidence>
<name>A0ABT7QXX2_9BACT</name>
<dbReference type="EMBL" id="JAQIBD010000002">
    <property type="protein sequence ID" value="MDM5271685.1"/>
    <property type="molecule type" value="Genomic_DNA"/>
</dbReference>
<keyword evidence="1" id="KW-0812">Transmembrane</keyword>
<accession>A0ABT7QXX2</accession>